<name>A0A9E7F9A8_9LILI</name>
<reference evidence="2" key="1">
    <citation type="submission" date="2022-05" db="EMBL/GenBank/DDBJ databases">
        <title>The Musa troglodytarum L. genome provides insights into the mechanism of non-climacteric behaviour and enrichment of carotenoids.</title>
        <authorList>
            <person name="Wang J."/>
        </authorList>
    </citation>
    <scope>NUCLEOTIDE SEQUENCE</scope>
    <source>
        <tissue evidence="2">Leaf</tissue>
    </source>
</reference>
<evidence type="ECO:0000313" key="3">
    <source>
        <dbReference type="Proteomes" id="UP001055439"/>
    </source>
</evidence>
<protein>
    <submittedName>
        <fullName evidence="2">Uncharacterized protein</fullName>
    </submittedName>
</protein>
<dbReference type="Proteomes" id="UP001055439">
    <property type="component" value="Chromosome 2"/>
</dbReference>
<feature type="region of interest" description="Disordered" evidence="1">
    <location>
        <begin position="1"/>
        <end position="45"/>
    </location>
</feature>
<evidence type="ECO:0000313" key="2">
    <source>
        <dbReference type="EMBL" id="URD91040.1"/>
    </source>
</evidence>
<dbReference type="EMBL" id="CP097504">
    <property type="protein sequence ID" value="URD91040.1"/>
    <property type="molecule type" value="Genomic_DNA"/>
</dbReference>
<keyword evidence="3" id="KW-1185">Reference proteome</keyword>
<gene>
    <name evidence="2" type="ORF">MUK42_32912</name>
</gene>
<sequence length="103" mass="11139">MRLSSQERGVRELPPTGIHLPKPLHSTTQTPSDVELPDEAGEVSVPEVPGRRLREKAKGSMTTKLLPSRPQAITASVEASSTMQQVFKKKGAIAGPPPPPPWR</sequence>
<dbReference type="AlphaFoldDB" id="A0A9E7F9A8"/>
<organism evidence="2 3">
    <name type="scientific">Musa troglodytarum</name>
    <name type="common">fe'i banana</name>
    <dbReference type="NCBI Taxonomy" id="320322"/>
    <lineage>
        <taxon>Eukaryota</taxon>
        <taxon>Viridiplantae</taxon>
        <taxon>Streptophyta</taxon>
        <taxon>Embryophyta</taxon>
        <taxon>Tracheophyta</taxon>
        <taxon>Spermatophyta</taxon>
        <taxon>Magnoliopsida</taxon>
        <taxon>Liliopsida</taxon>
        <taxon>Zingiberales</taxon>
        <taxon>Musaceae</taxon>
        <taxon>Musa</taxon>
    </lineage>
</organism>
<accession>A0A9E7F9A8</accession>
<evidence type="ECO:0000256" key="1">
    <source>
        <dbReference type="SAM" id="MobiDB-lite"/>
    </source>
</evidence>
<dbReference type="OrthoDB" id="10369534at2759"/>
<proteinExistence type="predicted"/>